<name>A0AAE1QIN2_9EUCA</name>
<dbReference type="AlphaFoldDB" id="A0AAE1QIN2"/>
<sequence>MLWNPGPDYSGVPDGTTGKLKAQCGCPVGKKLASDEKTCMVDPDAEPVDPSCAPWDFTCANGRCIQKTWVVLKRTVRAAWLFNVQSNTSKLPLVVSVYVCKAGEKLRSDTECEDIDECTPAGIYSQKCTNGKGFYRCSCSEEYTLDTDKKTCNAANMKVKQIAKLEKGGQPEVLVGSGLDLVEGLAYDWITGNLYWVNSGLNAMEVSRRDGSGRTVWSFSTRTYHSQEDSPLIHSKGECNGTFL</sequence>
<evidence type="ECO:0000259" key="11">
    <source>
        <dbReference type="SMART" id="SM00179"/>
    </source>
</evidence>
<dbReference type="InterPro" id="IPR051221">
    <property type="entry name" value="LDLR-related"/>
</dbReference>
<evidence type="ECO:0000313" key="12">
    <source>
        <dbReference type="EMBL" id="KAK4327131.1"/>
    </source>
</evidence>
<dbReference type="GO" id="GO:0016324">
    <property type="term" value="C:apical plasma membrane"/>
    <property type="evidence" value="ECO:0007669"/>
    <property type="project" value="TreeGrafter"/>
</dbReference>
<dbReference type="InterPro" id="IPR009030">
    <property type="entry name" value="Growth_fac_rcpt_cys_sf"/>
</dbReference>
<dbReference type="SMART" id="SM00179">
    <property type="entry name" value="EGF_CA"/>
    <property type="match status" value="1"/>
</dbReference>
<dbReference type="InterPro" id="IPR001881">
    <property type="entry name" value="EGF-like_Ca-bd_dom"/>
</dbReference>
<dbReference type="CDD" id="cd00054">
    <property type="entry name" value="EGF_CA"/>
    <property type="match status" value="1"/>
</dbReference>
<dbReference type="EMBL" id="JAWZYT010000168">
    <property type="protein sequence ID" value="KAK4327131.1"/>
    <property type="molecule type" value="Genomic_DNA"/>
</dbReference>
<dbReference type="GO" id="GO:0005509">
    <property type="term" value="F:calcium ion binding"/>
    <property type="evidence" value="ECO:0007669"/>
    <property type="project" value="InterPro"/>
</dbReference>
<keyword evidence="3" id="KW-0254">Endocytosis</keyword>
<feature type="domain" description="EGF-like calcium-binding" evidence="11">
    <location>
        <begin position="114"/>
        <end position="153"/>
    </location>
</feature>
<evidence type="ECO:0000256" key="4">
    <source>
        <dbReference type="ARBA" id="ARBA00022692"/>
    </source>
</evidence>
<comment type="subcellular location">
    <subcellularLocation>
        <location evidence="1">Membrane</location>
        <topology evidence="1">Single-pass type I membrane protein</topology>
    </subcellularLocation>
</comment>
<dbReference type="SUPFAM" id="SSF63825">
    <property type="entry name" value="YWTD domain"/>
    <property type="match status" value="1"/>
</dbReference>
<dbReference type="InterPro" id="IPR000033">
    <property type="entry name" value="LDLR_classB_rpt"/>
</dbReference>
<keyword evidence="13" id="KW-1185">Reference proteome</keyword>
<evidence type="ECO:0000256" key="3">
    <source>
        <dbReference type="ARBA" id="ARBA00022583"/>
    </source>
</evidence>
<evidence type="ECO:0000256" key="6">
    <source>
        <dbReference type="ARBA" id="ARBA00022989"/>
    </source>
</evidence>
<dbReference type="PANTHER" id="PTHR22722:SF14">
    <property type="entry name" value="MEGALIN, ISOFORM A"/>
    <property type="match status" value="1"/>
</dbReference>
<dbReference type="GO" id="GO:0006898">
    <property type="term" value="P:receptor-mediated endocytosis"/>
    <property type="evidence" value="ECO:0007669"/>
    <property type="project" value="TreeGrafter"/>
</dbReference>
<dbReference type="PANTHER" id="PTHR22722">
    <property type="entry name" value="LOW-DENSITY LIPOPROTEIN RECEPTOR-RELATED PROTEIN 2-RELATED"/>
    <property type="match status" value="1"/>
</dbReference>
<evidence type="ECO:0000256" key="8">
    <source>
        <dbReference type="ARBA" id="ARBA00023157"/>
    </source>
</evidence>
<keyword evidence="6" id="KW-1133">Transmembrane helix</keyword>
<dbReference type="FunFam" id="2.10.25.10:FF:000009">
    <property type="entry name" value="Low-density lipoprotein receptor isoform 1"/>
    <property type="match status" value="1"/>
</dbReference>
<dbReference type="GO" id="GO:0043235">
    <property type="term" value="C:receptor complex"/>
    <property type="evidence" value="ECO:0007669"/>
    <property type="project" value="TreeGrafter"/>
</dbReference>
<dbReference type="GO" id="GO:0042562">
    <property type="term" value="F:hormone binding"/>
    <property type="evidence" value="ECO:0007669"/>
    <property type="project" value="TreeGrafter"/>
</dbReference>
<keyword evidence="5" id="KW-0677">Repeat</keyword>
<gene>
    <name evidence="12" type="ORF">Pmani_002360</name>
</gene>
<evidence type="ECO:0000256" key="7">
    <source>
        <dbReference type="ARBA" id="ARBA00023136"/>
    </source>
</evidence>
<evidence type="ECO:0000256" key="2">
    <source>
        <dbReference type="ARBA" id="ARBA00022536"/>
    </source>
</evidence>
<dbReference type="SMART" id="SM00135">
    <property type="entry name" value="LY"/>
    <property type="match status" value="1"/>
</dbReference>
<protein>
    <recommendedName>
        <fullName evidence="11">EGF-like calcium-binding domain-containing protein</fullName>
    </recommendedName>
</protein>
<keyword evidence="10" id="KW-0325">Glycoprotein</keyword>
<keyword evidence="7" id="KW-0472">Membrane</keyword>
<dbReference type="Gene3D" id="2.10.25.10">
    <property type="entry name" value="Laminin"/>
    <property type="match status" value="2"/>
</dbReference>
<proteinExistence type="predicted"/>
<dbReference type="Proteomes" id="UP001292094">
    <property type="component" value="Unassembled WGS sequence"/>
</dbReference>
<keyword evidence="4" id="KW-0812">Transmembrane</keyword>
<keyword evidence="9" id="KW-0675">Receptor</keyword>
<reference evidence="12" key="1">
    <citation type="submission" date="2023-11" db="EMBL/GenBank/DDBJ databases">
        <title>Genome assemblies of two species of porcelain crab, Petrolisthes cinctipes and Petrolisthes manimaculis (Anomura: Porcellanidae).</title>
        <authorList>
            <person name="Angst P."/>
        </authorList>
    </citation>
    <scope>NUCLEOTIDE SEQUENCE</scope>
    <source>
        <strain evidence="12">PB745_02</strain>
        <tissue evidence="12">Gill</tissue>
    </source>
</reference>
<evidence type="ECO:0000256" key="5">
    <source>
        <dbReference type="ARBA" id="ARBA00022737"/>
    </source>
</evidence>
<dbReference type="Gene3D" id="2.120.10.30">
    <property type="entry name" value="TolB, C-terminal domain"/>
    <property type="match status" value="1"/>
</dbReference>
<evidence type="ECO:0000256" key="9">
    <source>
        <dbReference type="ARBA" id="ARBA00023170"/>
    </source>
</evidence>
<dbReference type="InterPro" id="IPR011042">
    <property type="entry name" value="6-blade_b-propeller_TolB-like"/>
</dbReference>
<evidence type="ECO:0000313" key="13">
    <source>
        <dbReference type="Proteomes" id="UP001292094"/>
    </source>
</evidence>
<evidence type="ECO:0000256" key="10">
    <source>
        <dbReference type="ARBA" id="ARBA00023180"/>
    </source>
</evidence>
<organism evidence="12 13">
    <name type="scientific">Petrolisthes manimaculis</name>
    <dbReference type="NCBI Taxonomy" id="1843537"/>
    <lineage>
        <taxon>Eukaryota</taxon>
        <taxon>Metazoa</taxon>
        <taxon>Ecdysozoa</taxon>
        <taxon>Arthropoda</taxon>
        <taxon>Crustacea</taxon>
        <taxon>Multicrustacea</taxon>
        <taxon>Malacostraca</taxon>
        <taxon>Eumalacostraca</taxon>
        <taxon>Eucarida</taxon>
        <taxon>Decapoda</taxon>
        <taxon>Pleocyemata</taxon>
        <taxon>Anomura</taxon>
        <taxon>Galatheoidea</taxon>
        <taxon>Porcellanidae</taxon>
        <taxon>Petrolisthes</taxon>
    </lineage>
</organism>
<keyword evidence="8" id="KW-1015">Disulfide bond</keyword>
<comment type="caution">
    <text evidence="12">The sequence shown here is derived from an EMBL/GenBank/DDBJ whole genome shotgun (WGS) entry which is preliminary data.</text>
</comment>
<accession>A0AAE1QIN2</accession>
<keyword evidence="2" id="KW-0245">EGF-like domain</keyword>
<dbReference type="SUPFAM" id="SSF57184">
    <property type="entry name" value="Growth factor receptor domain"/>
    <property type="match status" value="1"/>
</dbReference>
<evidence type="ECO:0000256" key="1">
    <source>
        <dbReference type="ARBA" id="ARBA00004479"/>
    </source>
</evidence>